<sequence>MQAHLDTEAYLKQSGLTYTIIREGIYSESYPLYFGYWSPSEGTDEVVVPHGDGAIAWVSRPDLGDGTARIVAAVRILSPLCTLTDGHAAAVRHARRHAVSARVHGLRPPQPARAPEGRLGGRVRRGAHRAAGAARRGGKWATTYRALGRGECAVADPTLREIIGREPTPFEETVREMLGVDGEGAVDRYAW</sequence>
<dbReference type="SUPFAM" id="SSF51735">
    <property type="entry name" value="NAD(P)-binding Rossmann-fold domains"/>
    <property type="match status" value="1"/>
</dbReference>
<dbReference type="PANTHER" id="PTHR47129:SF1">
    <property type="entry name" value="NMRA-LIKE DOMAIN-CONTAINING PROTEIN"/>
    <property type="match status" value="1"/>
</dbReference>
<proteinExistence type="predicted"/>
<dbReference type="InterPro" id="IPR036291">
    <property type="entry name" value="NAD(P)-bd_dom_sf"/>
</dbReference>
<dbReference type="Proteomes" id="UP000298390">
    <property type="component" value="Unassembled WGS sequence"/>
</dbReference>
<reference evidence="1 2" key="1">
    <citation type="submission" date="2019-01" db="EMBL/GenBank/DDBJ databases">
        <title>Genome sequencing of the rare red list fungi Fomitopsis rosea.</title>
        <authorList>
            <person name="Buettner E."/>
            <person name="Kellner H."/>
        </authorList>
    </citation>
    <scope>NUCLEOTIDE SEQUENCE [LARGE SCALE GENOMIC DNA]</scope>
    <source>
        <strain evidence="1 2">DSM 105464</strain>
    </source>
</reference>
<dbReference type="Gene3D" id="3.90.25.10">
    <property type="entry name" value="UDP-galactose 4-epimerase, domain 1"/>
    <property type="match status" value="1"/>
</dbReference>
<dbReference type="InterPro" id="IPR052718">
    <property type="entry name" value="NmrA-type_oxidoreductase"/>
</dbReference>
<dbReference type="PANTHER" id="PTHR47129">
    <property type="entry name" value="QUINONE OXIDOREDUCTASE 2"/>
    <property type="match status" value="1"/>
</dbReference>
<evidence type="ECO:0000313" key="2">
    <source>
        <dbReference type="Proteomes" id="UP000298390"/>
    </source>
</evidence>
<dbReference type="AlphaFoldDB" id="A0A4Y9XWK3"/>
<protein>
    <recommendedName>
        <fullName evidence="3">NmrA-like domain-containing protein</fullName>
    </recommendedName>
</protein>
<organism evidence="1 2">
    <name type="scientific">Rhodofomes roseus</name>
    <dbReference type="NCBI Taxonomy" id="34475"/>
    <lineage>
        <taxon>Eukaryota</taxon>
        <taxon>Fungi</taxon>
        <taxon>Dikarya</taxon>
        <taxon>Basidiomycota</taxon>
        <taxon>Agaricomycotina</taxon>
        <taxon>Agaricomycetes</taxon>
        <taxon>Polyporales</taxon>
        <taxon>Rhodofomes</taxon>
    </lineage>
</organism>
<dbReference type="EMBL" id="SEKV01000892">
    <property type="protein sequence ID" value="TFY52959.1"/>
    <property type="molecule type" value="Genomic_DNA"/>
</dbReference>
<evidence type="ECO:0000313" key="1">
    <source>
        <dbReference type="EMBL" id="TFY52959.1"/>
    </source>
</evidence>
<comment type="caution">
    <text evidence="1">The sequence shown here is derived from an EMBL/GenBank/DDBJ whole genome shotgun (WGS) entry which is preliminary data.</text>
</comment>
<dbReference type="STRING" id="34475.A0A4Y9XWK3"/>
<evidence type="ECO:0008006" key="3">
    <source>
        <dbReference type="Google" id="ProtNLM"/>
    </source>
</evidence>
<name>A0A4Y9XWK3_9APHY</name>
<gene>
    <name evidence="1" type="ORF">EVJ58_g9720</name>
</gene>
<accession>A0A4Y9XWK3</accession>
<dbReference type="Gene3D" id="3.40.50.720">
    <property type="entry name" value="NAD(P)-binding Rossmann-like Domain"/>
    <property type="match status" value="1"/>
</dbReference>